<gene>
    <name evidence="3" type="ORF">CC1G_03356</name>
</gene>
<dbReference type="STRING" id="240176.A8NQY2"/>
<reference evidence="3 4" key="1">
    <citation type="journal article" date="2010" name="Proc. Natl. Acad. Sci. U.S.A.">
        <title>Insights into evolution of multicellular fungi from the assembled chromosomes of the mushroom Coprinopsis cinerea (Coprinus cinereus).</title>
        <authorList>
            <person name="Stajich J.E."/>
            <person name="Wilke S.K."/>
            <person name="Ahren D."/>
            <person name="Au C.H."/>
            <person name="Birren B.W."/>
            <person name="Borodovsky M."/>
            <person name="Burns C."/>
            <person name="Canback B."/>
            <person name="Casselton L.A."/>
            <person name="Cheng C.K."/>
            <person name="Deng J."/>
            <person name="Dietrich F.S."/>
            <person name="Fargo D.C."/>
            <person name="Farman M.L."/>
            <person name="Gathman A.C."/>
            <person name="Goldberg J."/>
            <person name="Guigo R."/>
            <person name="Hoegger P.J."/>
            <person name="Hooker J.B."/>
            <person name="Huggins A."/>
            <person name="James T.Y."/>
            <person name="Kamada T."/>
            <person name="Kilaru S."/>
            <person name="Kodira C."/>
            <person name="Kues U."/>
            <person name="Kupfer D."/>
            <person name="Kwan H.S."/>
            <person name="Lomsadze A."/>
            <person name="Li W."/>
            <person name="Lilly W.W."/>
            <person name="Ma L.J."/>
            <person name="Mackey A.J."/>
            <person name="Manning G."/>
            <person name="Martin F."/>
            <person name="Muraguchi H."/>
            <person name="Natvig D.O."/>
            <person name="Palmerini H."/>
            <person name="Ramesh M.A."/>
            <person name="Rehmeyer C.J."/>
            <person name="Roe B.A."/>
            <person name="Shenoy N."/>
            <person name="Stanke M."/>
            <person name="Ter-Hovhannisyan V."/>
            <person name="Tunlid A."/>
            <person name="Velagapudi R."/>
            <person name="Vision T.J."/>
            <person name="Zeng Q."/>
            <person name="Zolan M.E."/>
            <person name="Pukkila P.J."/>
        </authorList>
    </citation>
    <scope>NUCLEOTIDE SEQUENCE [LARGE SCALE GENOMIC DNA]</scope>
    <source>
        <strain evidence="4">Okayama-7 / 130 / ATCC MYA-4618 / FGSC 9003</strain>
    </source>
</reference>
<feature type="compositionally biased region" description="Acidic residues" evidence="1">
    <location>
        <begin position="113"/>
        <end position="123"/>
    </location>
</feature>
<evidence type="ECO:0000313" key="3">
    <source>
        <dbReference type="EMBL" id="EAU86145.1"/>
    </source>
</evidence>
<keyword evidence="2" id="KW-0472">Membrane</keyword>
<evidence type="ECO:0000256" key="2">
    <source>
        <dbReference type="SAM" id="Phobius"/>
    </source>
</evidence>
<feature type="compositionally biased region" description="Low complexity" evidence="1">
    <location>
        <begin position="214"/>
        <end position="248"/>
    </location>
</feature>
<dbReference type="RefSeq" id="XP_001835574.1">
    <property type="nucleotide sequence ID" value="XM_001835522.2"/>
</dbReference>
<dbReference type="GeneID" id="6012107"/>
<feature type="compositionally biased region" description="Pro residues" evidence="1">
    <location>
        <begin position="202"/>
        <end position="213"/>
    </location>
</feature>
<dbReference type="EMBL" id="AACS02000008">
    <property type="protein sequence ID" value="EAU86145.1"/>
    <property type="molecule type" value="Genomic_DNA"/>
</dbReference>
<feature type="compositionally biased region" description="Polar residues" evidence="1">
    <location>
        <begin position="58"/>
        <end position="74"/>
    </location>
</feature>
<feature type="compositionally biased region" description="Polar residues" evidence="1">
    <location>
        <begin position="143"/>
        <end position="156"/>
    </location>
</feature>
<dbReference type="Proteomes" id="UP000001861">
    <property type="component" value="Unassembled WGS sequence"/>
</dbReference>
<sequence>MSSAPLAGRPPFATDEPDTIYETSPSPAKRRVAPPKPDDPNKRSSAYDVYDNYLAGDASTSKNPFDSPPRNTTRNPDDAGHLRPPRPLSGHSQTSRNSGVGGIGMGLLNMDYSDSEDEDDDDDPKPSTSPASKNAALAAAVSQKPTSPTSTVNRSPFSPPPESSNASLQPAPAAGASHSPPPIAAPRPGYAAPIAALQNPFEPTPSPENPPALSPNNTNNNTALNRMPSARIPPAAPIGGIPSTAPMPRTAPPPIAIPPAALTHGGPIPSMTPAPLQAPATPIMPVFAIPKSAAEKETSVKFQTGQPLPRAKAIMRGQGEDPLLPRRGEKGDDFWRRFSMIAKDEGGKKESIWLRKTRDGSNRLSRWVWVVGMLLLMAIVGASVLGWWFTRSDEPSHTEPAVLAGNTSKVAATFAPTNTPAAAGTSRSVLHVTPTHTIGERGLLDEIITPTPVAASQPTRTANVHLRRRGGNRIVW</sequence>
<feature type="transmembrane region" description="Helical" evidence="2">
    <location>
        <begin position="367"/>
        <end position="389"/>
    </location>
</feature>
<dbReference type="OrthoDB" id="3261666at2759"/>
<protein>
    <submittedName>
        <fullName evidence="3">Uncharacterized protein</fullName>
    </submittedName>
</protein>
<dbReference type="eggNOG" id="ENOG502SJP1">
    <property type="taxonomic scope" value="Eukaryota"/>
</dbReference>
<comment type="caution">
    <text evidence="3">The sequence shown here is derived from an EMBL/GenBank/DDBJ whole genome shotgun (WGS) entry which is preliminary data.</text>
</comment>
<keyword evidence="2" id="KW-0812">Transmembrane</keyword>
<dbReference type="InParanoid" id="A8NQY2"/>
<dbReference type="KEGG" id="cci:CC1G_03356"/>
<dbReference type="AlphaFoldDB" id="A8NQY2"/>
<evidence type="ECO:0000256" key="1">
    <source>
        <dbReference type="SAM" id="MobiDB-lite"/>
    </source>
</evidence>
<keyword evidence="2" id="KW-1133">Transmembrane helix</keyword>
<dbReference type="OMA" id="RWVWVIG"/>
<proteinExistence type="predicted"/>
<evidence type="ECO:0000313" key="4">
    <source>
        <dbReference type="Proteomes" id="UP000001861"/>
    </source>
</evidence>
<keyword evidence="4" id="KW-1185">Reference proteome</keyword>
<organism evidence="3 4">
    <name type="scientific">Coprinopsis cinerea (strain Okayama-7 / 130 / ATCC MYA-4618 / FGSC 9003)</name>
    <name type="common">Inky cap fungus</name>
    <name type="synonym">Hormographiella aspergillata</name>
    <dbReference type="NCBI Taxonomy" id="240176"/>
    <lineage>
        <taxon>Eukaryota</taxon>
        <taxon>Fungi</taxon>
        <taxon>Dikarya</taxon>
        <taxon>Basidiomycota</taxon>
        <taxon>Agaricomycotina</taxon>
        <taxon>Agaricomycetes</taxon>
        <taxon>Agaricomycetidae</taxon>
        <taxon>Agaricales</taxon>
        <taxon>Agaricineae</taxon>
        <taxon>Psathyrellaceae</taxon>
        <taxon>Coprinopsis</taxon>
    </lineage>
</organism>
<dbReference type="VEuPathDB" id="FungiDB:CC1G_03356"/>
<accession>A8NQY2</accession>
<name>A8NQY2_COPC7</name>
<feature type="region of interest" description="Disordered" evidence="1">
    <location>
        <begin position="1"/>
        <end position="267"/>
    </location>
</feature>
<feature type="compositionally biased region" description="Low complexity" evidence="1">
    <location>
        <begin position="186"/>
        <end position="201"/>
    </location>
</feature>